<keyword evidence="2 4" id="KW-0863">Zinc-finger</keyword>
<dbReference type="InterPro" id="IPR010666">
    <property type="entry name" value="Znf_GRF"/>
</dbReference>
<keyword evidence="1" id="KW-0479">Metal-binding</keyword>
<dbReference type="Pfam" id="PF06839">
    <property type="entry name" value="Zn_ribbon_GRF"/>
    <property type="match status" value="1"/>
</dbReference>
<evidence type="ECO:0000259" key="5">
    <source>
        <dbReference type="PROSITE" id="PS51999"/>
    </source>
</evidence>
<organism evidence="8">
    <name type="scientific">Onchocerca flexuosa</name>
    <dbReference type="NCBI Taxonomy" id="387005"/>
    <lineage>
        <taxon>Eukaryota</taxon>
        <taxon>Metazoa</taxon>
        <taxon>Ecdysozoa</taxon>
        <taxon>Nematoda</taxon>
        <taxon>Chromadorea</taxon>
        <taxon>Rhabditida</taxon>
        <taxon>Spirurina</taxon>
        <taxon>Spiruromorpha</taxon>
        <taxon>Filarioidea</taxon>
        <taxon>Onchocercidae</taxon>
        <taxon>Onchocerca</taxon>
    </lineage>
</organism>
<evidence type="ECO:0000256" key="3">
    <source>
        <dbReference type="ARBA" id="ARBA00022833"/>
    </source>
</evidence>
<sequence length="98" mass="11106">MQSTKTFEFHLALSILHTNIGTRRRTRTANVGDGRAKDRVGAGDKRQCSCGQVAKRLIVKKEGPNHGRAFWTCPKGRDNPEKCKYFEWEGSRNNDEPS</sequence>
<dbReference type="Proteomes" id="UP000267606">
    <property type="component" value="Unassembled WGS sequence"/>
</dbReference>
<dbReference type="PROSITE" id="PS51999">
    <property type="entry name" value="ZF_GRF"/>
    <property type="match status" value="1"/>
</dbReference>
<dbReference type="AlphaFoldDB" id="A0A183HTB4"/>
<keyword evidence="3" id="KW-0862">Zinc</keyword>
<reference evidence="6 7" key="2">
    <citation type="submission" date="2018-11" db="EMBL/GenBank/DDBJ databases">
        <authorList>
            <consortium name="Pathogen Informatics"/>
        </authorList>
    </citation>
    <scope>NUCLEOTIDE SEQUENCE [LARGE SCALE GENOMIC DNA]</scope>
</reference>
<dbReference type="WBParaSite" id="OFLC_0001072601-mRNA-1">
    <property type="protein sequence ID" value="OFLC_0001072601-mRNA-1"/>
    <property type="gene ID" value="OFLC_0001072601"/>
</dbReference>
<dbReference type="GO" id="GO:0008270">
    <property type="term" value="F:zinc ion binding"/>
    <property type="evidence" value="ECO:0007669"/>
    <property type="project" value="UniProtKB-KW"/>
</dbReference>
<evidence type="ECO:0000256" key="1">
    <source>
        <dbReference type="ARBA" id="ARBA00022723"/>
    </source>
</evidence>
<evidence type="ECO:0000256" key="2">
    <source>
        <dbReference type="ARBA" id="ARBA00022771"/>
    </source>
</evidence>
<evidence type="ECO:0000256" key="4">
    <source>
        <dbReference type="PROSITE-ProRule" id="PRU01343"/>
    </source>
</evidence>
<protein>
    <submittedName>
        <fullName evidence="8">Zf-GRF domain-containing protein</fullName>
    </submittedName>
</protein>
<evidence type="ECO:0000313" key="8">
    <source>
        <dbReference type="WBParaSite" id="OFLC_0001072601-mRNA-1"/>
    </source>
</evidence>
<accession>A0A183HTB4</accession>
<dbReference type="STRING" id="387005.A0A183HTB4"/>
<reference evidence="8" key="1">
    <citation type="submission" date="2016-06" db="UniProtKB">
        <authorList>
            <consortium name="WormBaseParasite"/>
        </authorList>
    </citation>
    <scope>IDENTIFICATION</scope>
</reference>
<evidence type="ECO:0000313" key="7">
    <source>
        <dbReference type="Proteomes" id="UP000267606"/>
    </source>
</evidence>
<evidence type="ECO:0000313" key="6">
    <source>
        <dbReference type="EMBL" id="VDO70829.1"/>
    </source>
</evidence>
<gene>
    <name evidence="6" type="ORF">OFLC_LOCUS10724</name>
</gene>
<proteinExistence type="predicted"/>
<dbReference type="EMBL" id="UZAJ01014623">
    <property type="protein sequence ID" value="VDO70829.1"/>
    <property type="molecule type" value="Genomic_DNA"/>
</dbReference>
<keyword evidence="7" id="KW-1185">Reference proteome</keyword>
<name>A0A183HTB4_9BILA</name>
<feature type="domain" description="GRF-type" evidence="5">
    <location>
        <begin position="48"/>
        <end position="92"/>
    </location>
</feature>